<accession>A0A2R8M4K7</accession>
<feature type="region of interest" description="Disordered" evidence="5">
    <location>
        <begin position="378"/>
        <end position="445"/>
    </location>
</feature>
<dbReference type="InterPro" id="IPR045329">
    <property type="entry name" value="LZTS"/>
</dbReference>
<feature type="compositionally biased region" description="Low complexity" evidence="5">
    <location>
        <begin position="421"/>
        <end position="441"/>
    </location>
</feature>
<feature type="region of interest" description="Disordered" evidence="5">
    <location>
        <begin position="216"/>
        <end position="299"/>
    </location>
</feature>
<feature type="compositionally biased region" description="Basic and acidic residues" evidence="5">
    <location>
        <begin position="178"/>
        <end position="193"/>
    </location>
</feature>
<dbReference type="Pfam" id="PF06818">
    <property type="entry name" value="Fez1"/>
    <property type="match status" value="1"/>
</dbReference>
<feature type="compositionally biased region" description="Basic and acidic residues" evidence="5">
    <location>
        <begin position="859"/>
        <end position="879"/>
    </location>
</feature>
<feature type="region of interest" description="Disordered" evidence="5">
    <location>
        <begin position="1"/>
        <end position="160"/>
    </location>
</feature>
<feature type="coiled-coil region" evidence="4">
    <location>
        <begin position="527"/>
        <end position="633"/>
    </location>
</feature>
<dbReference type="PANTHER" id="PTHR19354">
    <property type="entry name" value="ZIPPER PUTATIVE TUMOR SUPPRESSOR 2 HOMOLOG-LIKE PROTEIN-RELATED"/>
    <property type="match status" value="1"/>
</dbReference>
<feature type="compositionally biased region" description="Polar residues" evidence="5">
    <location>
        <begin position="114"/>
        <end position="123"/>
    </location>
</feature>
<keyword evidence="3 4" id="KW-0175">Coiled coil</keyword>
<feature type="compositionally biased region" description="Low complexity" evidence="5">
    <location>
        <begin position="480"/>
        <end position="500"/>
    </location>
</feature>
<dbReference type="AlphaFoldDB" id="A0A2R8M4K7"/>
<keyword evidence="2" id="KW-0963">Cytoplasm</keyword>
<protein>
    <submittedName>
        <fullName evidence="6">Leucine zipper tumor suppressor family member 3</fullName>
    </submittedName>
</protein>
<comment type="subcellular location">
    <subcellularLocation>
        <location evidence="1">Cytoplasm</location>
    </subcellularLocation>
</comment>
<dbReference type="Bgee" id="ENSCJAG00000047589">
    <property type="expression patterns" value="Expressed in frontal cortex and 6 other cell types or tissues"/>
</dbReference>
<dbReference type="STRING" id="9483.ENSCJAP00000053616"/>
<dbReference type="InParanoid" id="A0A2R8M4K7"/>
<organism evidence="6 7">
    <name type="scientific">Callithrix jacchus</name>
    <name type="common">White-tufted-ear marmoset</name>
    <name type="synonym">Simia Jacchus</name>
    <dbReference type="NCBI Taxonomy" id="9483"/>
    <lineage>
        <taxon>Eukaryota</taxon>
        <taxon>Metazoa</taxon>
        <taxon>Chordata</taxon>
        <taxon>Craniata</taxon>
        <taxon>Vertebrata</taxon>
        <taxon>Euteleostomi</taxon>
        <taxon>Mammalia</taxon>
        <taxon>Eutheria</taxon>
        <taxon>Euarchontoglires</taxon>
        <taxon>Primates</taxon>
        <taxon>Haplorrhini</taxon>
        <taxon>Platyrrhini</taxon>
        <taxon>Cebidae</taxon>
        <taxon>Callitrichinae</taxon>
        <taxon>Callithrix</taxon>
        <taxon>Callithrix</taxon>
    </lineage>
</organism>
<dbReference type="Ensembl" id="ENSCJAT00000068692.3">
    <property type="protein sequence ID" value="ENSCJAP00000053616.3"/>
    <property type="gene ID" value="ENSCJAG00000047589.3"/>
</dbReference>
<dbReference type="Proteomes" id="UP000008225">
    <property type="component" value="Chromosome 5"/>
</dbReference>
<feature type="region of interest" description="Disordered" evidence="5">
    <location>
        <begin position="841"/>
        <end position="879"/>
    </location>
</feature>
<dbReference type="GO" id="GO:0005737">
    <property type="term" value="C:cytoplasm"/>
    <property type="evidence" value="ECO:0007669"/>
    <property type="project" value="UniProtKB-SubCell"/>
</dbReference>
<evidence type="ECO:0000256" key="5">
    <source>
        <dbReference type="SAM" id="MobiDB-lite"/>
    </source>
</evidence>
<evidence type="ECO:0000313" key="7">
    <source>
        <dbReference type="Proteomes" id="UP000008225"/>
    </source>
</evidence>
<name>A0A2R8M4K7_CALJA</name>
<feature type="compositionally biased region" description="Gly residues" evidence="5">
    <location>
        <begin position="464"/>
        <end position="475"/>
    </location>
</feature>
<sequence length="879" mass="93718">MRRILGGTAGCATPPLPPPTCEKRRPRGRLRQRQQLAPLPPLPRPQPALRPLRRTDPGKGALSCQGPGAAELGRPPGGRSCHLLLPLPPSVRGGRGVLLAAPTRDPDARRPTTLPKSPISSSARRLGAPGTQQHRKVGPSFLPFRRGENRSPGWLSPPLQSRAAGLGRALTARVRHMAPADRASEGPRLEDPSAPHPLGKCPPGLVMAKLETLPVRADPGRDPLLAFAPRPSELGPPDPRLAMGSVGSGVAHAQEFAMKSVGTRTVGGGSQGSFPGPRGSSSGASRERPGRYPSEDKALANSLYLNGELRGSDHTDVCGNVVGSSGGSSSSGGSDKAPPQYREPGHPPKLLATSGKLDQCSEPLVRPSAFKPVVPKNFHSMQNLCPPQTNGTPEGRQGPGGLKGGLDKCRTMTPAGGSGSGLSDSGRNSLTSLPTYSSSYSQHLAPLSASTSHINRIGTASYGSGSGGSSGGGSGYQDLGTSDSGRASSKSGSSSSMGRPGHLGSGEGGGGGLPFAACSPPSPSALIQELEERLWEKEQEVAALRRSLEQSEAAVAQVLEERQKAWERELAELRQGCSGKLQQVARRAQRAQQGLQLQVLRLQQDKKQLQEEAARLMRQREELEDKVAACQKEQADFLPRMEETKWEVCQKAGEISLLKQQLKDSQADVSQKLSEIVGLRSQLREGRASLREKEEQLLSLRDSFSSKQASLELGEGELPAACIKPALTPVDPAEPQDALATCESDEAKMRRQAGVAAAASLVSVDGEAEAGGESGTRALRREVGRLQAELAAERRARERQGASFAEERRVWLEEKEKVIEYQKQLQLSYVEMYQRNQQLERRLRERGAAGGASTPTPQHGEEKKAWTPSRLERIESTEI</sequence>
<feature type="region of interest" description="Disordered" evidence="5">
    <location>
        <begin position="177"/>
        <end position="203"/>
    </location>
</feature>
<feature type="compositionally biased region" description="Polar residues" evidence="5">
    <location>
        <begin position="379"/>
        <end position="392"/>
    </location>
</feature>
<evidence type="ECO:0000256" key="2">
    <source>
        <dbReference type="ARBA" id="ARBA00022490"/>
    </source>
</evidence>
<feature type="region of interest" description="Disordered" evidence="5">
    <location>
        <begin position="314"/>
        <end position="363"/>
    </location>
</feature>
<evidence type="ECO:0000256" key="4">
    <source>
        <dbReference type="SAM" id="Coils"/>
    </source>
</evidence>
<dbReference type="GO" id="GO:0061001">
    <property type="term" value="P:regulation of dendritic spine morphogenesis"/>
    <property type="evidence" value="ECO:0007669"/>
    <property type="project" value="TreeGrafter"/>
</dbReference>
<dbReference type="FunCoup" id="A0A2R8M4K7">
    <property type="interactions" value="92"/>
</dbReference>
<dbReference type="OMA" id="NGMAENR"/>
<dbReference type="GeneTree" id="ENSGT00940000154078"/>
<dbReference type="PANTHER" id="PTHR19354:SF6">
    <property type="entry name" value="ZIPPER PUTATIVE TUMOR SUPPRESSOR 3-RELATED"/>
    <property type="match status" value="1"/>
</dbReference>
<feature type="compositionally biased region" description="Basic and acidic residues" evidence="5">
    <location>
        <begin position="285"/>
        <end position="298"/>
    </location>
</feature>
<dbReference type="GO" id="GO:0043197">
    <property type="term" value="C:dendritic spine"/>
    <property type="evidence" value="ECO:0007669"/>
    <property type="project" value="TreeGrafter"/>
</dbReference>
<feature type="region of interest" description="Disordered" evidence="5">
    <location>
        <begin position="457"/>
        <end position="523"/>
    </location>
</feature>
<feature type="compositionally biased region" description="Low complexity" evidence="5">
    <location>
        <begin position="272"/>
        <end position="284"/>
    </location>
</feature>
<reference evidence="6" key="3">
    <citation type="submission" date="2025-09" db="UniProtKB">
        <authorList>
            <consortium name="Ensembl"/>
        </authorList>
    </citation>
    <scope>IDENTIFICATION</scope>
</reference>
<feature type="compositionally biased region" description="Pro residues" evidence="5">
    <location>
        <begin position="38"/>
        <end position="48"/>
    </location>
</feature>
<evidence type="ECO:0000256" key="3">
    <source>
        <dbReference type="ARBA" id="ARBA00023054"/>
    </source>
</evidence>
<reference evidence="6" key="1">
    <citation type="submission" date="2009-03" db="EMBL/GenBank/DDBJ databases">
        <authorList>
            <person name="Warren W."/>
            <person name="Ye L."/>
            <person name="Minx P."/>
            <person name="Worley K."/>
            <person name="Gibbs R."/>
            <person name="Wilson R.K."/>
        </authorList>
    </citation>
    <scope>NUCLEOTIDE SEQUENCE [LARGE SCALE GENOMIC DNA]</scope>
</reference>
<evidence type="ECO:0000313" key="6">
    <source>
        <dbReference type="Ensembl" id="ENSCJAP00000053616.3"/>
    </source>
</evidence>
<feature type="compositionally biased region" description="Gly residues" evidence="5">
    <location>
        <begin position="501"/>
        <end position="513"/>
    </location>
</feature>
<proteinExistence type="predicted"/>
<gene>
    <name evidence="6" type="primary">LZTS3</name>
</gene>
<evidence type="ECO:0000256" key="1">
    <source>
        <dbReference type="ARBA" id="ARBA00004496"/>
    </source>
</evidence>
<keyword evidence="7" id="KW-1185">Reference proteome</keyword>
<reference evidence="6" key="2">
    <citation type="submission" date="2025-08" db="UniProtKB">
        <authorList>
            <consortium name="Ensembl"/>
        </authorList>
    </citation>
    <scope>IDENTIFICATION</scope>
</reference>